<dbReference type="PANTHER" id="PTHR11240:SF22">
    <property type="entry name" value="RIBONUCLEASE T2"/>
    <property type="match status" value="1"/>
</dbReference>
<keyword evidence="6" id="KW-0732">Signal</keyword>
<dbReference type="Proteomes" id="UP000318582">
    <property type="component" value="Unassembled WGS sequence"/>
</dbReference>
<feature type="signal peptide" evidence="6">
    <location>
        <begin position="1"/>
        <end position="16"/>
    </location>
</feature>
<dbReference type="InterPro" id="IPR033130">
    <property type="entry name" value="RNase_T2_His_AS_2"/>
</dbReference>
<protein>
    <recommendedName>
        <fullName evidence="2">ribonuclease T2</fullName>
        <ecNumber evidence="2">4.6.1.19</ecNumber>
    </recommendedName>
</protein>
<dbReference type="GO" id="GO:0005576">
    <property type="term" value="C:extracellular region"/>
    <property type="evidence" value="ECO:0007669"/>
    <property type="project" value="TreeGrafter"/>
</dbReference>
<dbReference type="GO" id="GO:0033897">
    <property type="term" value="F:ribonuclease T2 activity"/>
    <property type="evidence" value="ECO:0007669"/>
    <property type="project" value="UniProtKB-EC"/>
</dbReference>
<dbReference type="GO" id="GO:0006401">
    <property type="term" value="P:RNA catabolic process"/>
    <property type="evidence" value="ECO:0007669"/>
    <property type="project" value="TreeGrafter"/>
</dbReference>
<keyword evidence="3" id="KW-1015">Disulfide bond</keyword>
<accession>A0A507DUQ0</accession>
<evidence type="ECO:0000256" key="6">
    <source>
        <dbReference type="SAM" id="SignalP"/>
    </source>
</evidence>
<dbReference type="GO" id="GO:0003723">
    <property type="term" value="F:RNA binding"/>
    <property type="evidence" value="ECO:0007669"/>
    <property type="project" value="InterPro"/>
</dbReference>
<feature type="active site" evidence="4">
    <location>
        <position position="169"/>
    </location>
</feature>
<dbReference type="InterPro" id="IPR018188">
    <property type="entry name" value="RNase_T2_His_AS_1"/>
</dbReference>
<feature type="active site" evidence="4">
    <location>
        <position position="108"/>
    </location>
</feature>
<dbReference type="EC" id="4.6.1.19" evidence="2"/>
<feature type="active site" evidence="4">
    <location>
        <position position="173"/>
    </location>
</feature>
<evidence type="ECO:0000256" key="5">
    <source>
        <dbReference type="RuleBase" id="RU004328"/>
    </source>
</evidence>
<evidence type="ECO:0000256" key="3">
    <source>
        <dbReference type="ARBA" id="ARBA00023157"/>
    </source>
</evidence>
<evidence type="ECO:0000313" key="8">
    <source>
        <dbReference type="Proteomes" id="UP000318582"/>
    </source>
</evidence>
<evidence type="ECO:0000313" key="7">
    <source>
        <dbReference type="EMBL" id="TPX55276.1"/>
    </source>
</evidence>
<dbReference type="InterPro" id="IPR001568">
    <property type="entry name" value="RNase_T2-like"/>
</dbReference>
<keyword evidence="8" id="KW-1185">Reference proteome</keyword>
<organism evidence="7 8">
    <name type="scientific">Powellomyces hirtus</name>
    <dbReference type="NCBI Taxonomy" id="109895"/>
    <lineage>
        <taxon>Eukaryota</taxon>
        <taxon>Fungi</taxon>
        <taxon>Fungi incertae sedis</taxon>
        <taxon>Chytridiomycota</taxon>
        <taxon>Chytridiomycota incertae sedis</taxon>
        <taxon>Chytridiomycetes</taxon>
        <taxon>Spizellomycetales</taxon>
        <taxon>Powellomycetaceae</taxon>
        <taxon>Powellomyces</taxon>
    </lineage>
</organism>
<dbReference type="PROSITE" id="PS00530">
    <property type="entry name" value="RNASE_T2_1"/>
    <property type="match status" value="1"/>
</dbReference>
<proteinExistence type="inferred from homology"/>
<dbReference type="EMBL" id="QEAQ01000117">
    <property type="protein sequence ID" value="TPX55276.1"/>
    <property type="molecule type" value="Genomic_DNA"/>
</dbReference>
<feature type="chain" id="PRO_5021360873" description="ribonuclease T2" evidence="6">
    <location>
        <begin position="17"/>
        <end position="297"/>
    </location>
</feature>
<evidence type="ECO:0000256" key="1">
    <source>
        <dbReference type="ARBA" id="ARBA00007469"/>
    </source>
</evidence>
<dbReference type="PROSITE" id="PS00531">
    <property type="entry name" value="RNASE_T2_2"/>
    <property type="match status" value="1"/>
</dbReference>
<dbReference type="InterPro" id="IPR036430">
    <property type="entry name" value="RNase_T2-like_sf"/>
</dbReference>
<dbReference type="Gene3D" id="3.90.730.10">
    <property type="entry name" value="Ribonuclease T2-like"/>
    <property type="match status" value="1"/>
</dbReference>
<name>A0A507DUQ0_9FUNG</name>
<dbReference type="PANTHER" id="PTHR11240">
    <property type="entry name" value="RIBONUCLEASE T2"/>
    <property type="match status" value="1"/>
</dbReference>
<dbReference type="CDD" id="cd01061">
    <property type="entry name" value="RNase_T2_euk"/>
    <property type="match status" value="1"/>
</dbReference>
<comment type="similarity">
    <text evidence="1 5">Belongs to the RNase T2 family.</text>
</comment>
<reference evidence="7 8" key="1">
    <citation type="journal article" date="2019" name="Sci. Rep.">
        <title>Comparative genomics of chytrid fungi reveal insights into the obligate biotrophic and pathogenic lifestyle of Synchytrium endobioticum.</title>
        <authorList>
            <person name="van de Vossenberg B.T.L.H."/>
            <person name="Warris S."/>
            <person name="Nguyen H.D.T."/>
            <person name="van Gent-Pelzer M.P.E."/>
            <person name="Joly D.L."/>
            <person name="van de Geest H.C."/>
            <person name="Bonants P.J.M."/>
            <person name="Smith D.S."/>
            <person name="Levesque C.A."/>
            <person name="van der Lee T.A.J."/>
        </authorList>
    </citation>
    <scope>NUCLEOTIDE SEQUENCE [LARGE SCALE GENOMIC DNA]</scope>
    <source>
        <strain evidence="7 8">CBS 809.83</strain>
    </source>
</reference>
<sequence length="297" mass="33125">MSRLFLLASVLTLASARCLPTHPPTSPNTIEFPPIPADCPSTAVGCIPRFPTVPGRANVTWPACCVPDQGLMVLAQNWTTPGGYCSNPNLTCSDDTLRALPKNEWTLHGLWPDYCDGTYNTSPLGCDPPRRDVEAEKTVEAYAPEDLKAEMRRVWMSADGNYNWIWSHEWNKHGTCMSTINPTCFPTQKPAQDRLAYFAASLALRKRFDLFKIFSAHDIIPSETTTYSFSQFQAALKAEIGFEGALQCTKNNGTAYLREVWVYVRALPGIEFKNNEPVAPFSSCPKNGTIIYQPQKY</sequence>
<gene>
    <name evidence="7" type="ORF">PhCBS80983_g05445</name>
</gene>
<dbReference type="AlphaFoldDB" id="A0A507DUQ0"/>
<dbReference type="InterPro" id="IPR033697">
    <property type="entry name" value="Ribonuclease_T2_eukaryotic"/>
</dbReference>
<comment type="caution">
    <text evidence="7">The sequence shown here is derived from an EMBL/GenBank/DDBJ whole genome shotgun (WGS) entry which is preliminary data.</text>
</comment>
<dbReference type="STRING" id="109895.A0A507DUQ0"/>
<evidence type="ECO:0000256" key="4">
    <source>
        <dbReference type="PIRSR" id="PIRSR633697-1"/>
    </source>
</evidence>
<dbReference type="Pfam" id="PF00445">
    <property type="entry name" value="Ribonuclease_T2"/>
    <property type="match status" value="1"/>
</dbReference>
<evidence type="ECO:0000256" key="2">
    <source>
        <dbReference type="ARBA" id="ARBA00012571"/>
    </source>
</evidence>
<dbReference type="SUPFAM" id="SSF55895">
    <property type="entry name" value="Ribonuclease Rh-like"/>
    <property type="match status" value="1"/>
</dbReference>